<proteinExistence type="predicted"/>
<dbReference type="Proteomes" id="UP000266677">
    <property type="component" value="Unassembled WGS sequence"/>
</dbReference>
<protein>
    <submittedName>
        <fullName evidence="2">Uncharacterized protein</fullName>
    </submittedName>
</protein>
<dbReference type="EMBL" id="QZFU01000010">
    <property type="protein sequence ID" value="RJO79327.1"/>
    <property type="molecule type" value="Genomic_DNA"/>
</dbReference>
<accession>A0A3A4KBT9</accession>
<feature type="compositionally biased region" description="Polar residues" evidence="1">
    <location>
        <begin position="112"/>
        <end position="133"/>
    </location>
</feature>
<evidence type="ECO:0000313" key="3">
    <source>
        <dbReference type="Proteomes" id="UP000266677"/>
    </source>
</evidence>
<gene>
    <name evidence="2" type="ORF">D5S18_03070</name>
</gene>
<reference evidence="2 3" key="1">
    <citation type="submission" date="2018-09" db="EMBL/GenBank/DDBJ databases">
        <title>YIM PH21274 draft genome.</title>
        <authorList>
            <person name="Miao C."/>
        </authorList>
    </citation>
    <scope>NUCLEOTIDE SEQUENCE [LARGE SCALE GENOMIC DNA]</scope>
    <source>
        <strain evidence="2 3">YIM PH 21724</strain>
    </source>
</reference>
<feature type="compositionally biased region" description="Acidic residues" evidence="1">
    <location>
        <begin position="100"/>
        <end position="109"/>
    </location>
</feature>
<dbReference type="OrthoDB" id="4426754at2"/>
<name>A0A3A4KBT9_9NOCA</name>
<feature type="region of interest" description="Disordered" evidence="1">
    <location>
        <begin position="100"/>
        <end position="158"/>
    </location>
</feature>
<dbReference type="AlphaFoldDB" id="A0A3A4KBT9"/>
<comment type="caution">
    <text evidence="2">The sequence shown here is derived from an EMBL/GenBank/DDBJ whole genome shotgun (WGS) entry which is preliminary data.</text>
</comment>
<evidence type="ECO:0000313" key="2">
    <source>
        <dbReference type="EMBL" id="RJO79327.1"/>
    </source>
</evidence>
<organism evidence="2 3">
    <name type="scientific">Nocardia panacis</name>
    <dbReference type="NCBI Taxonomy" id="2340916"/>
    <lineage>
        <taxon>Bacteria</taxon>
        <taxon>Bacillati</taxon>
        <taxon>Actinomycetota</taxon>
        <taxon>Actinomycetes</taxon>
        <taxon>Mycobacteriales</taxon>
        <taxon>Nocardiaceae</taxon>
        <taxon>Nocardia</taxon>
    </lineage>
</organism>
<sequence length="158" mass="17094">MDDRFERWKDAISGGDSDRGIGRRLGMDNTKVARHLYSVPPVAETVILLARAYGADPLEGLVEAGLLTADEASAIRVPRALRLATSLQLAAEIYRRELESAGEADDPFDDASGTSQTAPTMSPTTARGATQVASEAPAASKQNTKRQRRERLTRGLRE</sequence>
<evidence type="ECO:0000256" key="1">
    <source>
        <dbReference type="SAM" id="MobiDB-lite"/>
    </source>
</evidence>
<dbReference type="RefSeq" id="WP_120037746.1">
    <property type="nucleotide sequence ID" value="NZ_QZFU01000010.1"/>
</dbReference>
<keyword evidence="3" id="KW-1185">Reference proteome</keyword>